<keyword evidence="4" id="KW-0808">Transferase</keyword>
<evidence type="ECO:0000256" key="6">
    <source>
        <dbReference type="ARBA" id="ARBA00022960"/>
    </source>
</evidence>
<evidence type="ECO:0000256" key="3">
    <source>
        <dbReference type="ARBA" id="ARBA00022676"/>
    </source>
</evidence>
<dbReference type="Proteomes" id="UP000266287">
    <property type="component" value="Unassembled WGS sequence"/>
</dbReference>
<evidence type="ECO:0000256" key="2">
    <source>
        <dbReference type="ARBA" id="ARBA00005992"/>
    </source>
</evidence>
<dbReference type="AlphaFoldDB" id="A0A399FXX7"/>
<evidence type="ECO:0000256" key="10">
    <source>
        <dbReference type="PROSITE-ProRule" id="PRU01373"/>
    </source>
</evidence>
<keyword evidence="9" id="KW-0802">TPR repeat</keyword>
<keyword evidence="11" id="KW-1133">Transmembrane helix</keyword>
<dbReference type="Gene3D" id="2.40.440.10">
    <property type="entry name" value="L,D-transpeptidase catalytic domain-like"/>
    <property type="match status" value="1"/>
</dbReference>
<dbReference type="InterPro" id="IPR019734">
    <property type="entry name" value="TPR_rpt"/>
</dbReference>
<dbReference type="PROSITE" id="PS51782">
    <property type="entry name" value="LYSM"/>
    <property type="match status" value="1"/>
</dbReference>
<comment type="pathway">
    <text evidence="1 10">Cell wall biogenesis; peptidoglycan biosynthesis.</text>
</comment>
<dbReference type="SUPFAM" id="SSF48452">
    <property type="entry name" value="TPR-like"/>
    <property type="match status" value="1"/>
</dbReference>
<dbReference type="InterPro" id="IPR005490">
    <property type="entry name" value="LD_TPept_cat_dom"/>
</dbReference>
<dbReference type="GO" id="GO:0016757">
    <property type="term" value="F:glycosyltransferase activity"/>
    <property type="evidence" value="ECO:0007669"/>
    <property type="project" value="UniProtKB-KW"/>
</dbReference>
<dbReference type="EMBL" id="NDHY01000001">
    <property type="protein sequence ID" value="RII01084.1"/>
    <property type="molecule type" value="Genomic_DNA"/>
</dbReference>
<dbReference type="GO" id="GO:0071972">
    <property type="term" value="F:peptidoglycan L,D-transpeptidase activity"/>
    <property type="evidence" value="ECO:0007669"/>
    <property type="project" value="TreeGrafter"/>
</dbReference>
<dbReference type="GO" id="GO:0018104">
    <property type="term" value="P:peptidoglycan-protein cross-linking"/>
    <property type="evidence" value="ECO:0007669"/>
    <property type="project" value="TreeGrafter"/>
</dbReference>
<dbReference type="PANTHER" id="PTHR30582:SF24">
    <property type="entry name" value="L,D-TRANSPEPTIDASE ERFK_SRFK-RELATED"/>
    <property type="match status" value="1"/>
</dbReference>
<dbReference type="Gene3D" id="3.10.350.10">
    <property type="entry name" value="LysM domain"/>
    <property type="match status" value="1"/>
</dbReference>
<sequence length="378" mass="42960">MGVMRTNVIKTLIVVFFLSFGALSLFRYWQEQVREKAASDFAIARMHYQERRYVEAAQGFRKVIESHPGSREAIGSLYGLGLSLIQLGDYEEAIYYFQRLKNEFPASDYLDKALYRWGRVEEERGNPEESFNLYESITRDIPASALYPNALVGMGRISELRGHWKKARSYFQKVMDNFPQTEASTEAKRRLGELNIKLLTSPIMTEHYIIYEVAPGDTLNAIARRFNTTVELIMKKNELKTPSIKPLQRLKILQGNLHIVVNVSKNTLTLYLDEEFIISYPVATGAPLTPTPLGEFVIINKLIEPMWRGLSHNDPGNILGTRWLGLNKSGYGIHGTTLPETIGAPVTLGCIRMFNKDVEKLFDLIPVGTAVKIIKNEH</sequence>
<dbReference type="InterPro" id="IPR038063">
    <property type="entry name" value="Transpep_catalytic_dom"/>
</dbReference>
<evidence type="ECO:0000259" key="13">
    <source>
        <dbReference type="PROSITE" id="PS52029"/>
    </source>
</evidence>
<dbReference type="SMART" id="SM00257">
    <property type="entry name" value="LysM"/>
    <property type="match status" value="1"/>
</dbReference>
<dbReference type="SUPFAM" id="SSF141523">
    <property type="entry name" value="L,D-transpeptidase catalytic domain-like"/>
    <property type="match status" value="1"/>
</dbReference>
<feature type="domain" description="LysM" evidence="12">
    <location>
        <begin position="209"/>
        <end position="252"/>
    </location>
</feature>
<keyword evidence="11" id="KW-0472">Membrane</keyword>
<feature type="repeat" description="TPR" evidence="9">
    <location>
        <begin position="74"/>
        <end position="107"/>
    </location>
</feature>
<dbReference type="CDD" id="cd00118">
    <property type="entry name" value="LysM"/>
    <property type="match status" value="1"/>
</dbReference>
<dbReference type="InterPro" id="IPR036779">
    <property type="entry name" value="LysM_dom_sf"/>
</dbReference>
<dbReference type="PROSITE" id="PS50005">
    <property type="entry name" value="TPR"/>
    <property type="match status" value="2"/>
</dbReference>
<comment type="similarity">
    <text evidence="2">Belongs to the YkuD family.</text>
</comment>
<dbReference type="Pfam" id="PF01476">
    <property type="entry name" value="LysM"/>
    <property type="match status" value="1"/>
</dbReference>
<dbReference type="CDD" id="cd16913">
    <property type="entry name" value="YkuD_like"/>
    <property type="match status" value="1"/>
</dbReference>
<evidence type="ECO:0000259" key="12">
    <source>
        <dbReference type="PROSITE" id="PS51782"/>
    </source>
</evidence>
<dbReference type="InterPro" id="IPR011990">
    <property type="entry name" value="TPR-like_helical_dom_sf"/>
</dbReference>
<reference evidence="14 15" key="1">
    <citation type="submission" date="2018-08" db="EMBL/GenBank/DDBJ databases">
        <title>Draft genome of candidate division NPL-UPA2 bacterium Unc8 that adapted to ultra-basic serpentinizing groundwater.</title>
        <authorList>
            <person name="Ishii S."/>
            <person name="Suzuki S."/>
            <person name="Nealson K.H."/>
        </authorList>
    </citation>
    <scope>NUCLEOTIDE SEQUENCE [LARGE SCALE GENOMIC DNA]</scope>
    <source>
        <strain evidence="14">Unc8</strain>
    </source>
</reference>
<dbReference type="InterPro" id="IPR018392">
    <property type="entry name" value="LysM"/>
</dbReference>
<evidence type="ECO:0000256" key="8">
    <source>
        <dbReference type="ARBA" id="ARBA00023316"/>
    </source>
</evidence>
<feature type="domain" description="L,D-TPase catalytic" evidence="13">
    <location>
        <begin position="257"/>
        <end position="374"/>
    </location>
</feature>
<gene>
    <name evidence="14" type="ORF">B9J77_00680</name>
</gene>
<accession>A0A399FXX7</accession>
<feature type="active site" description="Proton donor/acceptor" evidence="10">
    <location>
        <position position="334"/>
    </location>
</feature>
<evidence type="ECO:0000256" key="4">
    <source>
        <dbReference type="ARBA" id="ARBA00022679"/>
    </source>
</evidence>
<dbReference type="GO" id="GO:0008360">
    <property type="term" value="P:regulation of cell shape"/>
    <property type="evidence" value="ECO:0007669"/>
    <property type="project" value="UniProtKB-UniRule"/>
</dbReference>
<organism evidence="14 15">
    <name type="scientific">candidate division NPL-UPA2 bacterium Unc8</name>
    <dbReference type="NCBI Taxonomy" id="1980939"/>
    <lineage>
        <taxon>Bacteria</taxon>
    </lineage>
</organism>
<dbReference type="InterPro" id="IPR050979">
    <property type="entry name" value="LD-transpeptidase"/>
</dbReference>
<evidence type="ECO:0000256" key="9">
    <source>
        <dbReference type="PROSITE-ProRule" id="PRU00339"/>
    </source>
</evidence>
<dbReference type="Pfam" id="PF13174">
    <property type="entry name" value="TPR_6"/>
    <property type="match status" value="2"/>
</dbReference>
<name>A0A399FXX7_UNCN2</name>
<dbReference type="Gene3D" id="1.25.40.10">
    <property type="entry name" value="Tetratricopeptide repeat domain"/>
    <property type="match status" value="1"/>
</dbReference>
<keyword evidence="7 10" id="KW-0573">Peptidoglycan synthesis</keyword>
<feature type="transmembrane region" description="Helical" evidence="11">
    <location>
        <begin position="12"/>
        <end position="29"/>
    </location>
</feature>
<dbReference type="PANTHER" id="PTHR30582">
    <property type="entry name" value="L,D-TRANSPEPTIDASE"/>
    <property type="match status" value="1"/>
</dbReference>
<dbReference type="PROSITE" id="PS52029">
    <property type="entry name" value="LD_TPASE"/>
    <property type="match status" value="1"/>
</dbReference>
<dbReference type="SUPFAM" id="SSF54106">
    <property type="entry name" value="LysM domain"/>
    <property type="match status" value="1"/>
</dbReference>
<evidence type="ECO:0000313" key="14">
    <source>
        <dbReference type="EMBL" id="RII01084.1"/>
    </source>
</evidence>
<evidence type="ECO:0000313" key="15">
    <source>
        <dbReference type="Proteomes" id="UP000266287"/>
    </source>
</evidence>
<dbReference type="GO" id="GO:0005576">
    <property type="term" value="C:extracellular region"/>
    <property type="evidence" value="ECO:0007669"/>
    <property type="project" value="TreeGrafter"/>
</dbReference>
<dbReference type="SMART" id="SM00028">
    <property type="entry name" value="TPR"/>
    <property type="match status" value="3"/>
</dbReference>
<dbReference type="Pfam" id="PF03734">
    <property type="entry name" value="YkuD"/>
    <property type="match status" value="1"/>
</dbReference>
<feature type="repeat" description="TPR" evidence="9">
    <location>
        <begin position="148"/>
        <end position="181"/>
    </location>
</feature>
<keyword evidence="11" id="KW-0812">Transmembrane</keyword>
<keyword evidence="6 10" id="KW-0133">Cell shape</keyword>
<evidence type="ECO:0000256" key="1">
    <source>
        <dbReference type="ARBA" id="ARBA00004752"/>
    </source>
</evidence>
<keyword evidence="5" id="KW-0378">Hydrolase</keyword>
<keyword evidence="8 10" id="KW-0961">Cell wall biogenesis/degradation</keyword>
<evidence type="ECO:0000256" key="7">
    <source>
        <dbReference type="ARBA" id="ARBA00022984"/>
    </source>
</evidence>
<evidence type="ECO:0000256" key="11">
    <source>
        <dbReference type="SAM" id="Phobius"/>
    </source>
</evidence>
<evidence type="ECO:0000256" key="5">
    <source>
        <dbReference type="ARBA" id="ARBA00022801"/>
    </source>
</evidence>
<protein>
    <submittedName>
        <fullName evidence="14">Tetratricopeptide repeat protein</fullName>
    </submittedName>
</protein>
<feature type="active site" description="Nucleophile" evidence="10">
    <location>
        <position position="350"/>
    </location>
</feature>
<dbReference type="GO" id="GO:0071555">
    <property type="term" value="P:cell wall organization"/>
    <property type="evidence" value="ECO:0007669"/>
    <property type="project" value="UniProtKB-UniRule"/>
</dbReference>
<dbReference type="UniPathway" id="UPA00219"/>
<keyword evidence="3" id="KW-0328">Glycosyltransferase</keyword>
<comment type="caution">
    <text evidence="14">The sequence shown here is derived from an EMBL/GenBank/DDBJ whole genome shotgun (WGS) entry which is preliminary data.</text>
</comment>
<proteinExistence type="inferred from homology"/>